<organism evidence="1">
    <name type="scientific">Herelleviridae sp. cttEB8</name>
    <dbReference type="NCBI Taxonomy" id="2825832"/>
    <lineage>
        <taxon>Viruses</taxon>
        <taxon>Duplodnaviria</taxon>
        <taxon>Heunggongvirae</taxon>
        <taxon>Uroviricota</taxon>
        <taxon>Caudoviricetes</taxon>
        <taxon>Herelleviridae</taxon>
    </lineage>
</organism>
<accession>A0A8S5P6M2</accession>
<sequence>MNEVFRPLSVGDQVKFLLFNEDEVVTLTCTGIGDETATLGFISFIDKSNKEFYMDECEVLYAKNGDGDEIGTRFYEDSEREILYECIIDNMDELSYEQLKKVMMFIKTL</sequence>
<protein>
    <submittedName>
        <fullName evidence="1">Uncharacterized protein</fullName>
    </submittedName>
</protein>
<name>A0A8S5P6M2_9CAUD</name>
<proteinExistence type="predicted"/>
<evidence type="ECO:0000313" key="1">
    <source>
        <dbReference type="EMBL" id="DAE02261.1"/>
    </source>
</evidence>
<dbReference type="EMBL" id="BK015344">
    <property type="protein sequence ID" value="DAE02261.1"/>
    <property type="molecule type" value="Genomic_DNA"/>
</dbReference>
<reference evidence="1" key="1">
    <citation type="journal article" date="2021" name="Proc. Natl. Acad. Sci. U.S.A.">
        <title>A Catalog of Tens of Thousands of Viruses from Human Metagenomes Reveals Hidden Associations with Chronic Diseases.</title>
        <authorList>
            <person name="Tisza M.J."/>
            <person name="Buck C.B."/>
        </authorList>
    </citation>
    <scope>NUCLEOTIDE SEQUENCE</scope>
    <source>
        <strain evidence="1">CttEB8</strain>
    </source>
</reference>